<dbReference type="RefSeq" id="WP_380077526.1">
    <property type="nucleotide sequence ID" value="NZ_JBHRZF010000116.1"/>
</dbReference>
<dbReference type="EMBL" id="JBHRZF010000116">
    <property type="protein sequence ID" value="MFC3861030.1"/>
    <property type="molecule type" value="Genomic_DNA"/>
</dbReference>
<comment type="caution">
    <text evidence="1">The sequence shown here is derived from an EMBL/GenBank/DDBJ whole genome shotgun (WGS) entry which is preliminary data.</text>
</comment>
<dbReference type="CDD" id="cd00719">
    <property type="entry name" value="GIY-YIG_SF"/>
    <property type="match status" value="1"/>
</dbReference>
<proteinExistence type="predicted"/>
<reference evidence="2" key="1">
    <citation type="journal article" date="2019" name="Int. J. Syst. Evol. Microbiol.">
        <title>The Global Catalogue of Microorganisms (GCM) 10K type strain sequencing project: providing services to taxonomists for standard genome sequencing and annotation.</title>
        <authorList>
            <consortium name="The Broad Institute Genomics Platform"/>
            <consortium name="The Broad Institute Genome Sequencing Center for Infectious Disease"/>
            <person name="Wu L."/>
            <person name="Ma J."/>
        </authorList>
    </citation>
    <scope>NUCLEOTIDE SEQUENCE [LARGE SCALE GENOMIC DNA]</scope>
    <source>
        <strain evidence="2">CCTCC AB 2013263</strain>
    </source>
</reference>
<gene>
    <name evidence="1" type="ORF">ACFOPQ_09680</name>
</gene>
<name>A0ABV8A6J2_9DEIO</name>
<protein>
    <submittedName>
        <fullName evidence="1">GIY-YIG nuclease family protein</fullName>
    </submittedName>
</protein>
<keyword evidence="2" id="KW-1185">Reference proteome</keyword>
<evidence type="ECO:0000313" key="1">
    <source>
        <dbReference type="EMBL" id="MFC3861030.1"/>
    </source>
</evidence>
<accession>A0ABV8A6J2</accession>
<evidence type="ECO:0000313" key="2">
    <source>
        <dbReference type="Proteomes" id="UP001595748"/>
    </source>
</evidence>
<sequence>MPDRLLAELGFPTFQDVTGQTSVARLHRAGQRCGIYVLGFADGERYVGQAVDVTRRFLNHRKTYADLTHLTFKCVPEEELDAEEQRCIHTLEAGGMLLRNFDHMSVVRGDRAFDQVVTPAEQEAWLRSDPNLQDGEPHVLDESLWRRQRHKFEQFMALPHAQQALTLLGQYIAATIPFPRTTEQDFWIVTCLPYGMGKDFTTYCRVTVNMQENLSIYGSEEGLEVSIHTAVSPLKELLGEDWQQILEEGEFEVTGHRYRSGGHDQTNILAFGYEHAGVLLTVMETLQSMAVLNLRLMRRGGSYQPGSHCPQLVDAALEAMTAMQQGR</sequence>
<dbReference type="Proteomes" id="UP001595748">
    <property type="component" value="Unassembled WGS sequence"/>
</dbReference>
<organism evidence="1 2">
    <name type="scientific">Deinococcus antarcticus</name>
    <dbReference type="NCBI Taxonomy" id="1298767"/>
    <lineage>
        <taxon>Bacteria</taxon>
        <taxon>Thermotogati</taxon>
        <taxon>Deinococcota</taxon>
        <taxon>Deinococci</taxon>
        <taxon>Deinococcales</taxon>
        <taxon>Deinococcaceae</taxon>
        <taxon>Deinococcus</taxon>
    </lineage>
</organism>